<dbReference type="InterPro" id="IPR036318">
    <property type="entry name" value="FAD-bd_PCMH-like_sf"/>
</dbReference>
<dbReference type="RefSeq" id="WP_134169476.1">
    <property type="nucleotide sequence ID" value="NZ_SODD01000017.1"/>
</dbReference>
<dbReference type="InterPro" id="IPR044751">
    <property type="entry name" value="Ion_transp-like_CBS"/>
</dbReference>
<dbReference type="SUPFAM" id="SSF56176">
    <property type="entry name" value="FAD-binding/transporter-associated domain-like"/>
    <property type="match status" value="1"/>
</dbReference>
<proteinExistence type="inferred from homology"/>
<feature type="domain" description="CBS" evidence="12">
    <location>
        <begin position="286"/>
        <end position="343"/>
    </location>
</feature>
<feature type="transmembrane region" description="Helical" evidence="11">
    <location>
        <begin position="6"/>
        <end position="27"/>
    </location>
</feature>
<keyword evidence="6 10" id="KW-1133">Transmembrane helix</keyword>
<dbReference type="SUPFAM" id="SSF54631">
    <property type="entry name" value="CBS-domain pair"/>
    <property type="match status" value="1"/>
</dbReference>
<evidence type="ECO:0000256" key="11">
    <source>
        <dbReference type="SAM" id="Phobius"/>
    </source>
</evidence>
<evidence type="ECO:0000256" key="6">
    <source>
        <dbReference type="ARBA" id="ARBA00022989"/>
    </source>
</evidence>
<accession>A0A4R7ZPF0</accession>
<evidence type="ECO:0000256" key="8">
    <source>
        <dbReference type="ARBA" id="ARBA00023136"/>
    </source>
</evidence>
<dbReference type="InterPro" id="IPR046342">
    <property type="entry name" value="CBS_dom_sf"/>
</dbReference>
<evidence type="ECO:0000256" key="7">
    <source>
        <dbReference type="ARBA" id="ARBA00023122"/>
    </source>
</evidence>
<evidence type="ECO:0000256" key="10">
    <source>
        <dbReference type="PROSITE-ProRule" id="PRU01193"/>
    </source>
</evidence>
<dbReference type="AlphaFoldDB" id="A0A4R7ZPF0"/>
<dbReference type="OrthoDB" id="9798188at2"/>
<dbReference type="GO" id="GO:0005886">
    <property type="term" value="C:plasma membrane"/>
    <property type="evidence" value="ECO:0007669"/>
    <property type="project" value="UniProtKB-SubCell"/>
</dbReference>
<comment type="subcellular location">
    <subcellularLocation>
        <location evidence="1">Cell membrane</location>
        <topology evidence="1">Multi-pass membrane protein</topology>
    </subcellularLocation>
</comment>
<feature type="transmembrane region" description="Helical" evidence="11">
    <location>
        <begin position="100"/>
        <end position="122"/>
    </location>
</feature>
<feature type="domain" description="CNNM transmembrane" evidence="13">
    <location>
        <begin position="1"/>
        <end position="200"/>
    </location>
</feature>
<keyword evidence="8 10" id="KW-0472">Membrane</keyword>
<dbReference type="GO" id="GO:0050660">
    <property type="term" value="F:flavin adenine dinucleotide binding"/>
    <property type="evidence" value="ECO:0007669"/>
    <property type="project" value="InterPro"/>
</dbReference>
<dbReference type="Gene3D" id="3.30.465.10">
    <property type="match status" value="1"/>
</dbReference>
<protein>
    <submittedName>
        <fullName evidence="14">Putative hemolysin</fullName>
    </submittedName>
</protein>
<evidence type="ECO:0000256" key="3">
    <source>
        <dbReference type="ARBA" id="ARBA00022475"/>
    </source>
</evidence>
<dbReference type="SMART" id="SM01091">
    <property type="entry name" value="CorC_HlyC"/>
    <property type="match status" value="1"/>
</dbReference>
<gene>
    <name evidence="14" type="ORF">EDD63_1173</name>
</gene>
<dbReference type="Pfam" id="PF03471">
    <property type="entry name" value="CorC_HlyC"/>
    <property type="match status" value="1"/>
</dbReference>
<dbReference type="PANTHER" id="PTHR43099:SF2">
    <property type="entry name" value="UPF0053 PROTEIN YRKA"/>
    <property type="match status" value="1"/>
</dbReference>
<dbReference type="Gene3D" id="3.10.580.10">
    <property type="entry name" value="CBS-domain"/>
    <property type="match status" value="1"/>
</dbReference>
<dbReference type="InterPro" id="IPR005170">
    <property type="entry name" value="Transptr-assoc_dom"/>
</dbReference>
<keyword evidence="7 9" id="KW-0129">CBS domain</keyword>
<keyword evidence="5" id="KW-0677">Repeat</keyword>
<keyword evidence="4 10" id="KW-0812">Transmembrane</keyword>
<evidence type="ECO:0000256" key="4">
    <source>
        <dbReference type="ARBA" id="ARBA00022692"/>
    </source>
</evidence>
<dbReference type="InterPro" id="IPR051676">
    <property type="entry name" value="UPF0053_domain"/>
</dbReference>
<evidence type="ECO:0000256" key="9">
    <source>
        <dbReference type="PROSITE-ProRule" id="PRU00703"/>
    </source>
</evidence>
<keyword evidence="3" id="KW-1003">Cell membrane</keyword>
<dbReference type="InterPro" id="IPR016169">
    <property type="entry name" value="FAD-bd_PCMH_sub2"/>
</dbReference>
<dbReference type="CDD" id="cd04590">
    <property type="entry name" value="CBS_pair_CorC_HlyC_assoc"/>
    <property type="match status" value="1"/>
</dbReference>
<dbReference type="Pfam" id="PF01595">
    <property type="entry name" value="CNNM"/>
    <property type="match status" value="1"/>
</dbReference>
<dbReference type="PROSITE" id="PS51371">
    <property type="entry name" value="CBS"/>
    <property type="match status" value="2"/>
</dbReference>
<comment type="similarity">
    <text evidence="2">Belongs to the UPF0053 family.</text>
</comment>
<evidence type="ECO:0000256" key="2">
    <source>
        <dbReference type="ARBA" id="ARBA00006337"/>
    </source>
</evidence>
<dbReference type="Proteomes" id="UP000294743">
    <property type="component" value="Unassembled WGS sequence"/>
</dbReference>
<feature type="transmembrane region" description="Helical" evidence="11">
    <location>
        <begin position="134"/>
        <end position="156"/>
    </location>
</feature>
<evidence type="ECO:0000256" key="5">
    <source>
        <dbReference type="ARBA" id="ARBA00022737"/>
    </source>
</evidence>
<dbReference type="PROSITE" id="PS51846">
    <property type="entry name" value="CNNM"/>
    <property type="match status" value="1"/>
</dbReference>
<dbReference type="Pfam" id="PF00571">
    <property type="entry name" value="CBS"/>
    <property type="match status" value="2"/>
</dbReference>
<comment type="caution">
    <text evidence="14">The sequence shown here is derived from an EMBL/GenBank/DDBJ whole genome shotgun (WGS) entry which is preliminary data.</text>
</comment>
<dbReference type="FunFam" id="3.10.580.10:FF:000002">
    <property type="entry name" value="Magnesium/cobalt efflux protein CorC"/>
    <property type="match status" value="1"/>
</dbReference>
<dbReference type="EMBL" id="SODD01000017">
    <property type="protein sequence ID" value="TDW19783.1"/>
    <property type="molecule type" value="Genomic_DNA"/>
</dbReference>
<evidence type="ECO:0000259" key="13">
    <source>
        <dbReference type="PROSITE" id="PS51846"/>
    </source>
</evidence>
<sequence>MINIIILIVLVLLNAFFSGSEIALISLNKKKLKIEAEEGNKKSAMLYRLVNVPNRLLSVIQVGVTLSGFLNSALASDAFADNLVELMQNMGLSLNAGAMRSISMALITIILSFVTLIFGELVPKRIAMAKPTTFANVVAVPINLLYKLFLPFVYVLSFCTNGVLRLLRIDPNKSDDLVSEEEIRLMVATSSEEGEINVTEREMIDNIFEFNDTEVSEVMTHRVDVEGLEVHASYNEVMDYFKDSRFTRIPVYDETLDDIVGLLHAKDLLRYVYEKHDVKTFDLRNIIQDAVFVPDSLAIDKLFYDLKKRHKHMAIVIDEYGGTAGIVTMEDLIEEIVGEVFDEYDDVPVEYRKIGDHTYLMEGSIELDEVEKILKIQLPVDEYDTLNGFLVSELERLPEKDDNAYIDFAGYRFTITQVDEKVIKEAKVEKLDEEELALDKEQAK</sequence>
<reference evidence="14 15" key="1">
    <citation type="submission" date="2019-03" db="EMBL/GenBank/DDBJ databases">
        <title>Genomic Encyclopedia of Type Strains, Phase IV (KMG-IV): sequencing the most valuable type-strain genomes for metagenomic binning, comparative biology and taxonomic classification.</title>
        <authorList>
            <person name="Goeker M."/>
        </authorList>
    </citation>
    <scope>NUCLEOTIDE SEQUENCE [LARGE SCALE GENOMIC DNA]</scope>
    <source>
        <strain evidence="14 15">DSM 28867</strain>
    </source>
</reference>
<dbReference type="InterPro" id="IPR002550">
    <property type="entry name" value="CNNM"/>
</dbReference>
<dbReference type="PANTHER" id="PTHR43099">
    <property type="entry name" value="UPF0053 PROTEIN YRKA"/>
    <property type="match status" value="1"/>
</dbReference>
<keyword evidence="15" id="KW-1185">Reference proteome</keyword>
<organism evidence="14 15">
    <name type="scientific">Breznakia blatticola</name>
    <dbReference type="NCBI Taxonomy" id="1754012"/>
    <lineage>
        <taxon>Bacteria</taxon>
        <taxon>Bacillati</taxon>
        <taxon>Bacillota</taxon>
        <taxon>Erysipelotrichia</taxon>
        <taxon>Erysipelotrichales</taxon>
        <taxon>Erysipelotrichaceae</taxon>
        <taxon>Breznakia</taxon>
    </lineage>
</organism>
<evidence type="ECO:0000313" key="14">
    <source>
        <dbReference type="EMBL" id="TDW19783.1"/>
    </source>
</evidence>
<evidence type="ECO:0000313" key="15">
    <source>
        <dbReference type="Proteomes" id="UP000294743"/>
    </source>
</evidence>
<evidence type="ECO:0000256" key="1">
    <source>
        <dbReference type="ARBA" id="ARBA00004651"/>
    </source>
</evidence>
<feature type="domain" description="CBS" evidence="12">
    <location>
        <begin position="219"/>
        <end position="278"/>
    </location>
</feature>
<dbReference type="InterPro" id="IPR000644">
    <property type="entry name" value="CBS_dom"/>
</dbReference>
<name>A0A4R7ZPF0_9FIRM</name>
<evidence type="ECO:0000259" key="12">
    <source>
        <dbReference type="PROSITE" id="PS51371"/>
    </source>
</evidence>
<feature type="transmembrane region" description="Helical" evidence="11">
    <location>
        <begin position="56"/>
        <end position="80"/>
    </location>
</feature>